<organism evidence="1 2">
    <name type="scientific">Peronosclerospora sorghi</name>
    <dbReference type="NCBI Taxonomy" id="230839"/>
    <lineage>
        <taxon>Eukaryota</taxon>
        <taxon>Sar</taxon>
        <taxon>Stramenopiles</taxon>
        <taxon>Oomycota</taxon>
        <taxon>Peronosporomycetes</taxon>
        <taxon>Peronosporales</taxon>
        <taxon>Peronosporaceae</taxon>
        <taxon>Peronosclerospora</taxon>
    </lineage>
</organism>
<gene>
    <name evidence="1" type="ORF">PsorP6_001424</name>
</gene>
<accession>A0ACC0WXD3</accession>
<protein>
    <submittedName>
        <fullName evidence="1">Uncharacterized protein</fullName>
    </submittedName>
</protein>
<reference evidence="1 2" key="1">
    <citation type="journal article" date="2022" name="bioRxiv">
        <title>The genome of the oomycete Peronosclerospora sorghi, a cosmopolitan pathogen of maize and sorghum, is inflated with dispersed pseudogenes.</title>
        <authorList>
            <person name="Fletcher K."/>
            <person name="Martin F."/>
            <person name="Isakeit T."/>
            <person name="Cavanaugh K."/>
            <person name="Magill C."/>
            <person name="Michelmore R."/>
        </authorList>
    </citation>
    <scope>NUCLEOTIDE SEQUENCE [LARGE SCALE GENOMIC DNA]</scope>
    <source>
        <strain evidence="1">P6</strain>
    </source>
</reference>
<name>A0ACC0WXD3_9STRA</name>
<evidence type="ECO:0000313" key="1">
    <source>
        <dbReference type="EMBL" id="KAI9923037.1"/>
    </source>
</evidence>
<comment type="caution">
    <text evidence="1">The sequence shown here is derived from an EMBL/GenBank/DDBJ whole genome shotgun (WGS) entry which is preliminary data.</text>
</comment>
<proteinExistence type="predicted"/>
<dbReference type="EMBL" id="CM047580">
    <property type="protein sequence ID" value="KAI9923037.1"/>
    <property type="molecule type" value="Genomic_DNA"/>
</dbReference>
<sequence>MEAKTKRFLEHFARAAFQQWTEEGSKEHFWKNEAFLHSVMEDAVAKLPHGKLKAHLVRDLKSLETQLASLLCELYAHYVKTNEQVLDEVAPEGSQVQNALLNEEVTELELAQATPDTRCRLTGVLALDMGINVEENVVEPQEEDVQQLVHLFTLIAARNYEAPLEQKHKRGLVLKRIATCVQILIEKVCLESPHWNFHDGTATKQVCELRALLERVVAEDVVLLAQTCPETCNRHLKAPWTVFYRPEESETLKKISYDNEMAKIYAILLTLAVYFPITSEEEEETSEDSSSSDSEEEEESTQKVPRQIGALDQAQLTVRQVLLAAQMRQRGQDQNDRWLVSVLSFLQNLQKPATYLNEDKQEGWDVQKRQALYDCVGQVYARAFASASQFDQAKENVSDEKRAAESRSLFEIVVCLRHAAHFMRVERKSSLPTITTAMARLAGVPFPASFLSWLEHEQTQNPTWVGEQSTQRLWKKCIGQNQMMDILLSSAEVSDDELPRIQRKYFEYLGRLADGKVENSSLQADSTSSSSAVEGAAILSTGATDLFYVDNAGGDEHVKTKKCQKKRTKKKKKLATKVPPLKRSRMSNS</sequence>
<keyword evidence="2" id="KW-1185">Reference proteome</keyword>
<dbReference type="Proteomes" id="UP001163321">
    <property type="component" value="Chromosome 1"/>
</dbReference>
<evidence type="ECO:0000313" key="2">
    <source>
        <dbReference type="Proteomes" id="UP001163321"/>
    </source>
</evidence>